<name>A0AAD7LCN8_QUISA</name>
<dbReference type="AlphaFoldDB" id="A0AAD7LCN8"/>
<dbReference type="KEGG" id="qsa:O6P43_022232"/>
<gene>
    <name evidence="1" type="ORF">O6P43_022232</name>
</gene>
<dbReference type="Proteomes" id="UP001163823">
    <property type="component" value="Chromosome 9"/>
</dbReference>
<evidence type="ECO:0000313" key="1">
    <source>
        <dbReference type="EMBL" id="KAJ7955685.1"/>
    </source>
</evidence>
<organism evidence="1 2">
    <name type="scientific">Quillaja saponaria</name>
    <name type="common">Soap bark tree</name>
    <dbReference type="NCBI Taxonomy" id="32244"/>
    <lineage>
        <taxon>Eukaryota</taxon>
        <taxon>Viridiplantae</taxon>
        <taxon>Streptophyta</taxon>
        <taxon>Embryophyta</taxon>
        <taxon>Tracheophyta</taxon>
        <taxon>Spermatophyta</taxon>
        <taxon>Magnoliopsida</taxon>
        <taxon>eudicotyledons</taxon>
        <taxon>Gunneridae</taxon>
        <taxon>Pentapetalae</taxon>
        <taxon>rosids</taxon>
        <taxon>fabids</taxon>
        <taxon>Fabales</taxon>
        <taxon>Quillajaceae</taxon>
        <taxon>Quillaja</taxon>
    </lineage>
</organism>
<keyword evidence="2" id="KW-1185">Reference proteome</keyword>
<dbReference type="PANTHER" id="PTHR31325">
    <property type="entry name" value="OS01G0798800 PROTEIN-RELATED"/>
    <property type="match status" value="1"/>
</dbReference>
<dbReference type="EMBL" id="JARAOO010000009">
    <property type="protein sequence ID" value="KAJ7955685.1"/>
    <property type="molecule type" value="Genomic_DNA"/>
</dbReference>
<proteinExistence type="predicted"/>
<evidence type="ECO:0000313" key="2">
    <source>
        <dbReference type="Proteomes" id="UP001163823"/>
    </source>
</evidence>
<comment type="caution">
    <text evidence="1">The sequence shown here is derived from an EMBL/GenBank/DDBJ whole genome shotgun (WGS) entry which is preliminary data.</text>
</comment>
<accession>A0AAD7LCN8</accession>
<protein>
    <submittedName>
        <fullName evidence="1">DUF594 family protein</fullName>
    </submittedName>
</protein>
<sequence>MLLPFSDWAIIQMIKHQNIPLVRPCLRILAPRSSNWKRWSNSLGQFNLLNFCLHDKPLKFNRILKYRQVDMMIKKQRSRTRVKFPQGLKELIVQEIKELDSERGLKPFNQRGEWSLKRYGCLIHDIKWSVKRDFDKSITIWHIATHICYNSDINSNSANHKIEMCKLLSNYMMYLLALRPHMLSMPTGKIIFEHSYSKLVVFLQNEWSVKDEDEACRILRMEELPKYQKSERSKETMVTLKWQVLRDAQRLARSLMVENRWEIISSVWVEMLCYAAANCPVDYHAEQIRRGGGLITHVWLLLAHKTDKYHISD</sequence>
<reference evidence="1" key="1">
    <citation type="journal article" date="2023" name="Science">
        <title>Elucidation of the pathway for biosynthesis of saponin adjuvants from the soapbark tree.</title>
        <authorList>
            <person name="Reed J."/>
            <person name="Orme A."/>
            <person name="El-Demerdash A."/>
            <person name="Owen C."/>
            <person name="Martin L.B.B."/>
            <person name="Misra R.C."/>
            <person name="Kikuchi S."/>
            <person name="Rejzek M."/>
            <person name="Martin A.C."/>
            <person name="Harkess A."/>
            <person name="Leebens-Mack J."/>
            <person name="Louveau T."/>
            <person name="Stephenson M.J."/>
            <person name="Osbourn A."/>
        </authorList>
    </citation>
    <scope>NUCLEOTIDE SEQUENCE</scope>
    <source>
        <strain evidence="1">S10</strain>
    </source>
</reference>
<dbReference type="Pfam" id="PF04578">
    <property type="entry name" value="DUF594"/>
    <property type="match status" value="1"/>
</dbReference>
<dbReference type="InterPro" id="IPR007658">
    <property type="entry name" value="DUF594"/>
</dbReference>